<protein>
    <submittedName>
        <fullName evidence="1">Uncharacterized protein</fullName>
    </submittedName>
</protein>
<proteinExistence type="predicted"/>
<organism evidence="1 2">
    <name type="scientific">Aureococcus anophagefferens</name>
    <name type="common">Harmful bloom alga</name>
    <dbReference type="NCBI Taxonomy" id="44056"/>
    <lineage>
        <taxon>Eukaryota</taxon>
        <taxon>Sar</taxon>
        <taxon>Stramenopiles</taxon>
        <taxon>Ochrophyta</taxon>
        <taxon>Pelagophyceae</taxon>
        <taxon>Pelagomonadales</taxon>
        <taxon>Pelagomonadaceae</taxon>
        <taxon>Aureococcus</taxon>
    </lineage>
</organism>
<reference evidence="1 2" key="1">
    <citation type="submission" date="2024-03" db="EMBL/GenBank/DDBJ databases">
        <title>Aureococcus anophagefferens CCMP1851 and Kratosvirus quantuckense: Draft genome of a second virus-susceptible host strain in the model system.</title>
        <authorList>
            <person name="Chase E."/>
            <person name="Truchon A.R."/>
            <person name="Schepens W."/>
            <person name="Wilhelm S.W."/>
        </authorList>
    </citation>
    <scope>NUCLEOTIDE SEQUENCE [LARGE SCALE GENOMIC DNA]</scope>
    <source>
        <strain evidence="1 2">CCMP1851</strain>
    </source>
</reference>
<evidence type="ECO:0000313" key="2">
    <source>
        <dbReference type="Proteomes" id="UP001363151"/>
    </source>
</evidence>
<comment type="caution">
    <text evidence="1">The sequence shown here is derived from an EMBL/GenBank/DDBJ whole genome shotgun (WGS) entry which is preliminary data.</text>
</comment>
<accession>A0ABR1GFN1</accession>
<evidence type="ECO:0000313" key="1">
    <source>
        <dbReference type="EMBL" id="KAK7254886.1"/>
    </source>
</evidence>
<keyword evidence="2" id="KW-1185">Reference proteome</keyword>
<sequence>MRIMRVDACDYVPLRSRGLRLILSDYVSELLNTQGLGFHTGFDTSCSMYREADDEDVAAGLLDDCGSSERRPEDIGARGTA</sequence>
<gene>
    <name evidence="1" type="ORF">SO694_0013604</name>
</gene>
<name>A0ABR1GFN1_AURAN</name>
<dbReference type="EMBL" id="JBBJCI010000013">
    <property type="protein sequence ID" value="KAK7254886.1"/>
    <property type="molecule type" value="Genomic_DNA"/>
</dbReference>
<dbReference type="Proteomes" id="UP001363151">
    <property type="component" value="Unassembled WGS sequence"/>
</dbReference>